<evidence type="ECO:0000256" key="1">
    <source>
        <dbReference type="ARBA" id="ARBA00022679"/>
    </source>
</evidence>
<dbReference type="Gene3D" id="3.30.1540.10">
    <property type="entry name" value="formyl-coa transferase, domain 3"/>
    <property type="match status" value="1"/>
</dbReference>
<organism evidence="2 3">
    <name type="scientific">Borborobacter arsenicus</name>
    <dbReference type="NCBI Taxonomy" id="1851146"/>
    <lineage>
        <taxon>Bacteria</taxon>
        <taxon>Pseudomonadati</taxon>
        <taxon>Pseudomonadota</taxon>
        <taxon>Alphaproteobacteria</taxon>
        <taxon>Hyphomicrobiales</taxon>
        <taxon>Phyllobacteriaceae</taxon>
        <taxon>Borborobacter</taxon>
    </lineage>
</organism>
<comment type="caution">
    <text evidence="2">The sequence shown here is derived from an EMBL/GenBank/DDBJ whole genome shotgun (WGS) entry which is preliminary data.</text>
</comment>
<dbReference type="PANTHER" id="PTHR48207">
    <property type="entry name" value="SUCCINATE--HYDROXYMETHYLGLUTARATE COA-TRANSFERASE"/>
    <property type="match status" value="1"/>
</dbReference>
<evidence type="ECO:0000313" key="3">
    <source>
        <dbReference type="Proteomes" id="UP000281647"/>
    </source>
</evidence>
<proteinExistence type="predicted"/>
<dbReference type="PANTHER" id="PTHR48207:SF3">
    <property type="entry name" value="SUCCINATE--HYDROXYMETHYLGLUTARATE COA-TRANSFERASE"/>
    <property type="match status" value="1"/>
</dbReference>
<sequence>MLPLQGLLVVSIEQAVAAPTCTLRLADAGARVIKIERAEGETARHYDKAVHGTSAYFAWLNRGKESTVLDIKDTADRALVERLVAKADVFVQNLAPGAAQRLGLGSADLAARFERLIAVDIVGYRQDSVARDMRAYDMLIQAESGICAVTGTPETPVKVGVSMADVMTGVNAHAAILEALIERSRTGRGKAIEIAMFDAMADIMSVPLLHHDYGGRATPRTGLAHAAIFPYGSVACRDGETVIVVQNPGEWRRFCEGVLDRPDLIDDPRYCDNPKRVENRLALGKILAAIFGQLTRAQAIERLEANKLAWSNVSTVADLSNHPALRRVLVEIPGGSFDGVASPVRREIKGGPVPALGAHTDEVRQEFAEGTS</sequence>
<reference evidence="2 3" key="1">
    <citation type="submission" date="2018-11" db="EMBL/GenBank/DDBJ databases">
        <title>Pseudaminobacter arsenicus sp. nov., an arsenic-resistant bacterium isolated from arsenic-rich aquifers.</title>
        <authorList>
            <person name="Mu Y."/>
        </authorList>
    </citation>
    <scope>NUCLEOTIDE SEQUENCE [LARGE SCALE GENOMIC DNA]</scope>
    <source>
        <strain evidence="2 3">CB3</strain>
    </source>
</reference>
<name>A0A432VBH3_9HYPH</name>
<dbReference type="EMBL" id="RKST01000001">
    <property type="protein sequence ID" value="RUM99522.1"/>
    <property type="molecule type" value="Genomic_DNA"/>
</dbReference>
<dbReference type="GO" id="GO:0008410">
    <property type="term" value="F:CoA-transferase activity"/>
    <property type="evidence" value="ECO:0007669"/>
    <property type="project" value="TreeGrafter"/>
</dbReference>
<dbReference type="OrthoDB" id="9806585at2"/>
<dbReference type="InterPro" id="IPR050483">
    <property type="entry name" value="CoA-transferase_III_domain"/>
</dbReference>
<keyword evidence="1 2" id="KW-0808">Transferase</keyword>
<dbReference type="RefSeq" id="WP_128625762.1">
    <property type="nucleotide sequence ID" value="NZ_RKST01000001.1"/>
</dbReference>
<gene>
    <name evidence="2" type="ORF">EET67_01050</name>
</gene>
<protein>
    <submittedName>
        <fullName evidence="2">CoA transferase</fullName>
    </submittedName>
</protein>
<dbReference type="InterPro" id="IPR003673">
    <property type="entry name" value="CoA-Trfase_fam_III"/>
</dbReference>
<evidence type="ECO:0000313" key="2">
    <source>
        <dbReference type="EMBL" id="RUM99522.1"/>
    </source>
</evidence>
<dbReference type="Proteomes" id="UP000281647">
    <property type="component" value="Unassembled WGS sequence"/>
</dbReference>
<keyword evidence="3" id="KW-1185">Reference proteome</keyword>
<dbReference type="InterPro" id="IPR023606">
    <property type="entry name" value="CoA-Trfase_III_dom_1_sf"/>
</dbReference>
<accession>A0A432VBH3</accession>
<dbReference type="InterPro" id="IPR044855">
    <property type="entry name" value="CoA-Trfase_III_dom3_sf"/>
</dbReference>
<dbReference type="SUPFAM" id="SSF89796">
    <property type="entry name" value="CoA-transferase family III (CaiB/BaiF)"/>
    <property type="match status" value="1"/>
</dbReference>
<dbReference type="Pfam" id="PF02515">
    <property type="entry name" value="CoA_transf_3"/>
    <property type="match status" value="1"/>
</dbReference>
<dbReference type="Gene3D" id="3.40.50.10540">
    <property type="entry name" value="Crotonobetainyl-coa:carnitine coa-transferase, domain 1"/>
    <property type="match status" value="1"/>
</dbReference>
<dbReference type="AlphaFoldDB" id="A0A432VBH3"/>